<evidence type="ECO:0000256" key="1">
    <source>
        <dbReference type="SAM" id="Phobius"/>
    </source>
</evidence>
<proteinExistence type="predicted"/>
<feature type="transmembrane region" description="Helical" evidence="1">
    <location>
        <begin position="322"/>
        <end position="343"/>
    </location>
</feature>
<feature type="transmembrane region" description="Helical" evidence="1">
    <location>
        <begin position="136"/>
        <end position="161"/>
    </location>
</feature>
<reference evidence="3" key="1">
    <citation type="submission" date="2022-10" db="EMBL/GenBank/DDBJ databases">
        <authorList>
            <person name="Botero Cardona J."/>
        </authorList>
    </citation>
    <scope>NUCLEOTIDE SEQUENCE</scope>
    <source>
        <strain evidence="3">LMG 31819</strain>
        <strain evidence="2">R-53529</strain>
    </source>
</reference>
<dbReference type="Proteomes" id="UP001154255">
    <property type="component" value="Unassembled WGS sequence"/>
</dbReference>
<dbReference type="AlphaFoldDB" id="A0A9W4TM89"/>
<dbReference type="PANTHER" id="PTHR34219">
    <property type="entry name" value="IRON-REGULATED INNER MEMBRANE PROTEIN-RELATED"/>
    <property type="match status" value="1"/>
</dbReference>
<evidence type="ECO:0000313" key="5">
    <source>
        <dbReference type="Proteomes" id="UP001154259"/>
    </source>
</evidence>
<feature type="transmembrane region" description="Helical" evidence="1">
    <location>
        <begin position="405"/>
        <end position="422"/>
    </location>
</feature>
<keyword evidence="1" id="KW-1133">Transmembrane helix</keyword>
<dbReference type="EMBL" id="CAMXCS010000001">
    <property type="protein sequence ID" value="CAI3923356.1"/>
    <property type="molecule type" value="Genomic_DNA"/>
</dbReference>
<dbReference type="RefSeq" id="WP_271788543.1">
    <property type="nucleotide sequence ID" value="NZ_CAMXCM010000003.1"/>
</dbReference>
<keyword evidence="1" id="KW-0812">Transmembrane</keyword>
<organism evidence="3 4">
    <name type="scientific">Commensalibacter communis</name>
    <dbReference type="NCBI Taxonomy" id="2972786"/>
    <lineage>
        <taxon>Bacteria</taxon>
        <taxon>Pseudomonadati</taxon>
        <taxon>Pseudomonadota</taxon>
        <taxon>Alphaproteobacteria</taxon>
        <taxon>Acetobacterales</taxon>
        <taxon>Acetobacteraceae</taxon>
    </lineage>
</organism>
<keyword evidence="1" id="KW-0472">Membrane</keyword>
<dbReference type="PANTHER" id="PTHR34219:SF4">
    <property type="entry name" value="PEPSY DOMAIN-CONTAINING PROTEIN"/>
    <property type="match status" value="1"/>
</dbReference>
<feature type="transmembrane region" description="Helical" evidence="1">
    <location>
        <begin position="182"/>
        <end position="208"/>
    </location>
</feature>
<comment type="caution">
    <text evidence="3">The sequence shown here is derived from an EMBL/GenBank/DDBJ whole genome shotgun (WGS) entry which is preliminary data.</text>
</comment>
<gene>
    <name evidence="2" type="ORF">R53529_LOCUS77</name>
    <name evidence="3" type="ORF">R53530_LOCUS1507</name>
</gene>
<dbReference type="Pfam" id="PF03929">
    <property type="entry name" value="PepSY_TM"/>
    <property type="match status" value="1"/>
</dbReference>
<feature type="transmembrane region" description="Helical" evidence="1">
    <location>
        <begin position="12"/>
        <end position="36"/>
    </location>
</feature>
<accession>A0A9W4TM89</accession>
<dbReference type="InterPro" id="IPR005625">
    <property type="entry name" value="PepSY-ass_TM"/>
</dbReference>
<evidence type="ECO:0000313" key="3">
    <source>
        <dbReference type="EMBL" id="CAI3945697.1"/>
    </source>
</evidence>
<feature type="transmembrane region" description="Helical" evidence="1">
    <location>
        <begin position="464"/>
        <end position="487"/>
    </location>
</feature>
<feature type="transmembrane region" description="Helical" evidence="1">
    <location>
        <begin position="429"/>
        <end position="449"/>
    </location>
</feature>
<name>A0A9W4TM89_9PROT</name>
<sequence>MNKNLFSFFRICHQWFGLIGGWFLFVLFVSGTISIYDKEITQWMQPELGMYAPTASVSSTALDQAYDSWKQHKQIRKNLIALPSSRDPFIRVLHAQDNMLQGNVIHPQNGNIIPVRATGGGYFIDSFHNNLFIGRFIGGAILLIVGIAFIFVIISGVVIYLPKIVKNAFFVYPKPHTVRFKSDLHTISGFFFLPFLFVVAISGVLFLAPRYLPNTQPLPNAVQTKQHKEFSQQSIRPDLLTLLNKAQIYFNTMPGAILFTKKEVRFIEGDEKQIARLKNYVAFDKKTQQISSFSKKPTIITLVNQTLLGIHTIRSGGHFFRVIFAIMGIGSSVLIACGLLFYSNRKRNSLISMHSIPQRLFYRITEGITIGIIMGTLIAMITFLWSNRLLPAELSTRINWEINCFFISFFLVLGVSIMGSILEKIKYTWLNLTFIFSGLCLLLPFLNYIQTAPYFMAAIHNSNYLYLITDAVIFTCGIIFLRLFFYIKSKGIH</sequence>
<evidence type="ECO:0000313" key="2">
    <source>
        <dbReference type="EMBL" id="CAI3923356.1"/>
    </source>
</evidence>
<dbReference type="EMBL" id="CAMXCM010000003">
    <property type="protein sequence ID" value="CAI3945697.1"/>
    <property type="molecule type" value="Genomic_DNA"/>
</dbReference>
<keyword evidence="5" id="KW-1185">Reference proteome</keyword>
<dbReference type="Proteomes" id="UP001154259">
    <property type="component" value="Unassembled WGS sequence"/>
</dbReference>
<evidence type="ECO:0000313" key="4">
    <source>
        <dbReference type="Proteomes" id="UP001154255"/>
    </source>
</evidence>
<feature type="transmembrane region" description="Helical" evidence="1">
    <location>
        <begin position="364"/>
        <end position="385"/>
    </location>
</feature>
<protein>
    <submittedName>
        <fullName evidence="3">PepSY-associated TM region (PiuB) (PUBMED:15124630)</fullName>
    </submittedName>
</protein>